<dbReference type="PANTHER" id="PTHR47481">
    <property type="match status" value="1"/>
</dbReference>
<keyword evidence="2" id="KW-1185">Reference proteome</keyword>
<proteinExistence type="predicted"/>
<evidence type="ECO:0000313" key="2">
    <source>
        <dbReference type="Proteomes" id="UP001231189"/>
    </source>
</evidence>
<reference evidence="1" key="1">
    <citation type="submission" date="2023-07" db="EMBL/GenBank/DDBJ databases">
        <title>A chromosome-level genome assembly of Lolium multiflorum.</title>
        <authorList>
            <person name="Chen Y."/>
            <person name="Copetti D."/>
            <person name="Kolliker R."/>
            <person name="Studer B."/>
        </authorList>
    </citation>
    <scope>NUCLEOTIDE SEQUENCE</scope>
    <source>
        <strain evidence="1">02402/16</strain>
        <tissue evidence="1">Leaf</tissue>
    </source>
</reference>
<gene>
    <name evidence="1" type="ORF">QYE76_006739</name>
</gene>
<sequence>MGRTAGNAPALGGFASPGYTPYAAQDGSYPMLGYSQYGLPPQYGFHGFQPGSFFPNQALPSIVTIVSAITIKLTNDNYMFCTHQQPNQAYPYWTRQDRVILSGFVSSMTEGVLGMIMFAGMSCEAWEILSGASSSTSIARSSAIRQEMAELKKEHKTITVYFHQMKALSVSLTSIGMPLRDEEFISYILAGLGDEYDALYEVVTARTTPMPIRDLFVQLQSTEQRKLAQR</sequence>
<comment type="caution">
    <text evidence="1">The sequence shown here is derived from an EMBL/GenBank/DDBJ whole genome shotgun (WGS) entry which is preliminary data.</text>
</comment>
<dbReference type="PANTHER" id="PTHR47481:SF31">
    <property type="entry name" value="OS01G0873500 PROTEIN"/>
    <property type="match status" value="1"/>
</dbReference>
<accession>A0AAD8RWF1</accession>
<dbReference type="Pfam" id="PF14223">
    <property type="entry name" value="Retrotran_gag_2"/>
    <property type="match status" value="1"/>
</dbReference>
<organism evidence="1 2">
    <name type="scientific">Lolium multiflorum</name>
    <name type="common">Italian ryegrass</name>
    <name type="synonym">Lolium perenne subsp. multiflorum</name>
    <dbReference type="NCBI Taxonomy" id="4521"/>
    <lineage>
        <taxon>Eukaryota</taxon>
        <taxon>Viridiplantae</taxon>
        <taxon>Streptophyta</taxon>
        <taxon>Embryophyta</taxon>
        <taxon>Tracheophyta</taxon>
        <taxon>Spermatophyta</taxon>
        <taxon>Magnoliopsida</taxon>
        <taxon>Liliopsida</taxon>
        <taxon>Poales</taxon>
        <taxon>Poaceae</taxon>
        <taxon>BOP clade</taxon>
        <taxon>Pooideae</taxon>
        <taxon>Poodae</taxon>
        <taxon>Poeae</taxon>
        <taxon>Poeae Chloroplast Group 2 (Poeae type)</taxon>
        <taxon>Loliodinae</taxon>
        <taxon>Loliinae</taxon>
        <taxon>Lolium</taxon>
    </lineage>
</organism>
<evidence type="ECO:0000313" key="1">
    <source>
        <dbReference type="EMBL" id="KAK1632424.1"/>
    </source>
</evidence>
<protein>
    <submittedName>
        <fullName evidence="1">Uncharacterized protein</fullName>
    </submittedName>
</protein>
<dbReference type="AlphaFoldDB" id="A0AAD8RWF1"/>
<dbReference type="Proteomes" id="UP001231189">
    <property type="component" value="Unassembled WGS sequence"/>
</dbReference>
<dbReference type="EMBL" id="JAUUTY010000005">
    <property type="protein sequence ID" value="KAK1632424.1"/>
    <property type="molecule type" value="Genomic_DNA"/>
</dbReference>
<name>A0AAD8RWF1_LOLMU</name>